<dbReference type="AlphaFoldDB" id="A0A7J7J7J3"/>
<evidence type="ECO:0000313" key="3">
    <source>
        <dbReference type="Proteomes" id="UP000593567"/>
    </source>
</evidence>
<dbReference type="OrthoDB" id="10013535at2759"/>
<feature type="region of interest" description="Disordered" evidence="1">
    <location>
        <begin position="119"/>
        <end position="170"/>
    </location>
</feature>
<evidence type="ECO:0000313" key="2">
    <source>
        <dbReference type="EMBL" id="KAF6022132.1"/>
    </source>
</evidence>
<reference evidence="2" key="1">
    <citation type="submission" date="2020-06" db="EMBL/GenBank/DDBJ databases">
        <title>Draft genome of Bugula neritina, a colonial animal packing powerful symbionts and potential medicines.</title>
        <authorList>
            <person name="Rayko M."/>
        </authorList>
    </citation>
    <scope>NUCLEOTIDE SEQUENCE [LARGE SCALE GENOMIC DNA]</scope>
    <source>
        <strain evidence="2">Kwan_BN1</strain>
    </source>
</reference>
<dbReference type="InterPro" id="IPR022179">
    <property type="entry name" value="CFAP276"/>
</dbReference>
<name>A0A7J7J7J3_BUGNE</name>
<keyword evidence="3" id="KW-1185">Reference proteome</keyword>
<dbReference type="Proteomes" id="UP000593567">
    <property type="component" value="Unassembled WGS sequence"/>
</dbReference>
<dbReference type="EMBL" id="VXIV02002897">
    <property type="protein sequence ID" value="KAF6022132.1"/>
    <property type="molecule type" value="Genomic_DNA"/>
</dbReference>
<proteinExistence type="predicted"/>
<evidence type="ECO:0000256" key="1">
    <source>
        <dbReference type="SAM" id="MobiDB-lite"/>
    </source>
</evidence>
<protein>
    <submittedName>
        <fullName evidence="2">C1orf194</fullName>
    </submittedName>
</protein>
<comment type="caution">
    <text evidence="2">The sequence shown here is derived from an EMBL/GenBank/DDBJ whole genome shotgun (WGS) entry which is preliminary data.</text>
</comment>
<dbReference type="Pfam" id="PF12494">
    <property type="entry name" value="DUF3695"/>
    <property type="match status" value="1"/>
</dbReference>
<sequence>MSQVQASGRNPYPYPLYENDDTYQGGVFQRKEPYGLGEHLIGEKDPWVRLNRTPTLSSARREVYHFDPQAPNDSLDFCIKTTYDQHNEFLKCPAEVRVQKETHGNPEGRVLKNRIVEIPVPPPELGHPLKKCEQKQKKSLHQAKGNISGHYSETTNNGFSRKPNGSFFST</sequence>
<organism evidence="2 3">
    <name type="scientific">Bugula neritina</name>
    <name type="common">Brown bryozoan</name>
    <name type="synonym">Sertularia neritina</name>
    <dbReference type="NCBI Taxonomy" id="10212"/>
    <lineage>
        <taxon>Eukaryota</taxon>
        <taxon>Metazoa</taxon>
        <taxon>Spiralia</taxon>
        <taxon>Lophotrochozoa</taxon>
        <taxon>Bryozoa</taxon>
        <taxon>Gymnolaemata</taxon>
        <taxon>Cheilostomatida</taxon>
        <taxon>Flustrina</taxon>
        <taxon>Buguloidea</taxon>
        <taxon>Bugulidae</taxon>
        <taxon>Bugula</taxon>
    </lineage>
</organism>
<feature type="compositionally biased region" description="Polar residues" evidence="1">
    <location>
        <begin position="149"/>
        <end position="159"/>
    </location>
</feature>
<gene>
    <name evidence="2" type="ORF">EB796_019560</name>
</gene>
<accession>A0A7J7J7J3</accession>